<dbReference type="Pfam" id="PF00487">
    <property type="entry name" value="FA_desaturase"/>
    <property type="match status" value="1"/>
</dbReference>
<sequence>MSLHSYQTVDRAQLAKDIDQLHRQALADIGPDDFKHLKSMERWGQICSIIGYGTAWLLPNPVSALLISQGSFTRWTQVAHPIVHKGYDKNSAAGKNYTSKTFGRGWRRFIDWPDWMTLPGWHHEHDLLHHYNLGETTDPNNAEYNMEWLRQSKLPMWLRYAIVAFFSGIWKISYYTPRTHKELALNAARQQGRPAPEMTRVGAWSWFTPQGRSLWLQSVLPYIGYRFVLIPLLFLPLGAFAATSVLLNSMLAEIFTNMHSFLVMMPNHAGDDVMAFDTKSDSKGEFYLRQILGSVNYPTGSNFNDFFYGWLNYQIEHHLWPDMPLSQYQKLQPRVKALCEKHNIPYCQDSIFKRLLKAVDIMVGKTSMLKPVAPA</sequence>
<keyword evidence="4" id="KW-0349">Heme</keyword>
<keyword evidence="6" id="KW-0479">Metal-binding</keyword>
<keyword evidence="8 14" id="KW-0560">Oxidoreductase</keyword>
<feature type="transmembrane region" description="Helical" evidence="12">
    <location>
        <begin position="223"/>
        <end position="247"/>
    </location>
</feature>
<dbReference type="PANTHER" id="PTHR19353">
    <property type="entry name" value="FATTY ACID DESATURASE 2"/>
    <property type="match status" value="1"/>
</dbReference>
<comment type="similarity">
    <text evidence="3">Belongs to the fatty acid desaturase type 1 family.</text>
</comment>
<evidence type="ECO:0000256" key="9">
    <source>
        <dbReference type="ARBA" id="ARBA00023004"/>
    </source>
</evidence>
<keyword evidence="7 12" id="KW-1133">Transmembrane helix</keyword>
<comment type="pathway">
    <text evidence="2">Lipid metabolism.</text>
</comment>
<dbReference type="Proteomes" id="UP001524586">
    <property type="component" value="Unassembled WGS sequence"/>
</dbReference>
<evidence type="ECO:0000256" key="7">
    <source>
        <dbReference type="ARBA" id="ARBA00022989"/>
    </source>
</evidence>
<evidence type="ECO:0000256" key="12">
    <source>
        <dbReference type="SAM" id="Phobius"/>
    </source>
</evidence>
<keyword evidence="15" id="KW-1185">Reference proteome</keyword>
<keyword evidence="10" id="KW-0443">Lipid metabolism</keyword>
<keyword evidence="11 12" id="KW-0472">Membrane</keyword>
<evidence type="ECO:0000256" key="5">
    <source>
        <dbReference type="ARBA" id="ARBA00022692"/>
    </source>
</evidence>
<evidence type="ECO:0000259" key="13">
    <source>
        <dbReference type="Pfam" id="PF00487"/>
    </source>
</evidence>
<dbReference type="RefSeq" id="WP_256616373.1">
    <property type="nucleotide sequence ID" value="NZ_JANIBK010000112.1"/>
</dbReference>
<dbReference type="EMBL" id="JANIBK010000112">
    <property type="protein sequence ID" value="MCQ8129945.1"/>
    <property type="molecule type" value="Genomic_DNA"/>
</dbReference>
<evidence type="ECO:0000256" key="8">
    <source>
        <dbReference type="ARBA" id="ARBA00023002"/>
    </source>
</evidence>
<gene>
    <name evidence="14" type="ORF">NP596_15905</name>
</gene>
<evidence type="ECO:0000313" key="14">
    <source>
        <dbReference type="EMBL" id="MCQ8129945.1"/>
    </source>
</evidence>
<comment type="caution">
    <text evidence="14">The sequence shown here is derived from an EMBL/GenBank/DDBJ whole genome shotgun (WGS) entry which is preliminary data.</text>
</comment>
<evidence type="ECO:0000256" key="4">
    <source>
        <dbReference type="ARBA" id="ARBA00022617"/>
    </source>
</evidence>
<proteinExistence type="inferred from homology"/>
<comment type="subcellular location">
    <subcellularLocation>
        <location evidence="1">Membrane</location>
        <topology evidence="1">Multi-pass membrane protein</topology>
    </subcellularLocation>
</comment>
<keyword evidence="9" id="KW-0408">Iron</keyword>
<dbReference type="PANTHER" id="PTHR19353:SF30">
    <property type="entry name" value="DELTA 8-(E)-SPHINGOLIPID DESATURASE"/>
    <property type="match status" value="1"/>
</dbReference>
<evidence type="ECO:0000256" key="2">
    <source>
        <dbReference type="ARBA" id="ARBA00005189"/>
    </source>
</evidence>
<reference evidence="14 15" key="1">
    <citation type="submission" date="2022-07" db="EMBL/GenBank/DDBJ databases">
        <title>Methylomonas rivi sp. nov., Methylomonas rosea sp. nov., Methylomonas aureus sp. nov. and Methylomonas subterranea sp. nov., four novel methanotrophs isolated from a freshwater creek and the deep terrestrial subsurface.</title>
        <authorList>
            <person name="Abin C."/>
            <person name="Sankaranarayanan K."/>
            <person name="Garner C."/>
            <person name="Sindelar R."/>
            <person name="Kotary K."/>
            <person name="Garner R."/>
            <person name="Barclay S."/>
            <person name="Lawson P."/>
            <person name="Krumholz L."/>
        </authorList>
    </citation>
    <scope>NUCLEOTIDE SEQUENCE [LARGE SCALE GENOMIC DNA]</scope>
    <source>
        <strain evidence="14 15">WSC-6</strain>
    </source>
</reference>
<evidence type="ECO:0000313" key="15">
    <source>
        <dbReference type="Proteomes" id="UP001524586"/>
    </source>
</evidence>
<accession>A0ABT1U7W5</accession>
<evidence type="ECO:0000256" key="3">
    <source>
        <dbReference type="ARBA" id="ARBA00009295"/>
    </source>
</evidence>
<keyword evidence="5 12" id="KW-0812">Transmembrane</keyword>
<name>A0ABT1U7W5_9GAMM</name>
<dbReference type="InterPro" id="IPR012171">
    <property type="entry name" value="Fatty_acid_desaturase"/>
</dbReference>
<evidence type="ECO:0000256" key="10">
    <source>
        <dbReference type="ARBA" id="ARBA00023098"/>
    </source>
</evidence>
<feature type="domain" description="Fatty acid desaturase" evidence="13">
    <location>
        <begin position="65"/>
        <end position="348"/>
    </location>
</feature>
<evidence type="ECO:0000256" key="6">
    <source>
        <dbReference type="ARBA" id="ARBA00022723"/>
    </source>
</evidence>
<organism evidence="14 15">
    <name type="scientific">Methylomonas rivi</name>
    <dbReference type="NCBI Taxonomy" id="2952226"/>
    <lineage>
        <taxon>Bacteria</taxon>
        <taxon>Pseudomonadati</taxon>
        <taxon>Pseudomonadota</taxon>
        <taxon>Gammaproteobacteria</taxon>
        <taxon>Methylococcales</taxon>
        <taxon>Methylococcaceae</taxon>
        <taxon>Methylomonas</taxon>
    </lineage>
</organism>
<dbReference type="EC" id="1.14.19.-" evidence="14"/>
<dbReference type="GO" id="GO:0016491">
    <property type="term" value="F:oxidoreductase activity"/>
    <property type="evidence" value="ECO:0007669"/>
    <property type="project" value="UniProtKB-KW"/>
</dbReference>
<evidence type="ECO:0000256" key="11">
    <source>
        <dbReference type="ARBA" id="ARBA00023136"/>
    </source>
</evidence>
<evidence type="ECO:0000256" key="1">
    <source>
        <dbReference type="ARBA" id="ARBA00004141"/>
    </source>
</evidence>
<dbReference type="InterPro" id="IPR005804">
    <property type="entry name" value="FA_desaturase_dom"/>
</dbReference>
<protein>
    <submittedName>
        <fullName evidence="14">Fatty acid desaturase</fullName>
        <ecNumber evidence="14">1.14.19.-</ecNumber>
    </submittedName>
</protein>